<reference evidence="3" key="1">
    <citation type="journal article" date="2019" name="Int. J. Syst. Evol. Microbiol.">
        <title>The Global Catalogue of Microorganisms (GCM) 10K type strain sequencing project: providing services to taxonomists for standard genome sequencing and annotation.</title>
        <authorList>
            <consortium name="The Broad Institute Genomics Platform"/>
            <consortium name="The Broad Institute Genome Sequencing Center for Infectious Disease"/>
            <person name="Wu L."/>
            <person name="Ma J."/>
        </authorList>
    </citation>
    <scope>NUCLEOTIDE SEQUENCE [LARGE SCALE GENOMIC DNA]</scope>
    <source>
        <strain evidence="3">KACC 14249</strain>
    </source>
</reference>
<dbReference type="Pfam" id="PF12867">
    <property type="entry name" value="DinB_2"/>
    <property type="match status" value="1"/>
</dbReference>
<evidence type="ECO:0000259" key="1">
    <source>
        <dbReference type="Pfam" id="PF12867"/>
    </source>
</evidence>
<feature type="domain" description="DinB-like" evidence="1">
    <location>
        <begin position="12"/>
        <end position="142"/>
    </location>
</feature>
<sequence>MISTQDYLWYVDAALDAMVAILGELGDEGANQRLDTPGANSPYAVVTHCLGVMEFWGGYAVAGRRIERDREAEFRAGGDVAGLVLRVRAAREQLVADLDDLEPAAPVRGALDEDDSSLPLGRTQGGAVIHLYEELAQHLGQLEVTRDVLLAARAR</sequence>
<organism evidence="2 3">
    <name type="scientific">Angustibacter luteus</name>
    <dbReference type="NCBI Taxonomy" id="658456"/>
    <lineage>
        <taxon>Bacteria</taxon>
        <taxon>Bacillati</taxon>
        <taxon>Actinomycetota</taxon>
        <taxon>Actinomycetes</taxon>
        <taxon>Kineosporiales</taxon>
        <taxon>Kineosporiaceae</taxon>
    </lineage>
</organism>
<keyword evidence="3" id="KW-1185">Reference proteome</keyword>
<dbReference type="RefSeq" id="WP_345717584.1">
    <property type="nucleotide sequence ID" value="NZ_BAABFP010000007.1"/>
</dbReference>
<dbReference type="Gene3D" id="1.20.120.450">
    <property type="entry name" value="dinb family like domain"/>
    <property type="match status" value="1"/>
</dbReference>
<comment type="caution">
    <text evidence="2">The sequence shown here is derived from an EMBL/GenBank/DDBJ whole genome shotgun (WGS) entry which is preliminary data.</text>
</comment>
<evidence type="ECO:0000313" key="2">
    <source>
        <dbReference type="EMBL" id="MFC6009056.1"/>
    </source>
</evidence>
<protein>
    <submittedName>
        <fullName evidence="2">DinB family protein</fullName>
    </submittedName>
</protein>
<name>A0ABW1JI57_9ACTN</name>
<accession>A0ABW1JI57</accession>
<gene>
    <name evidence="2" type="ORF">ACFQDO_18125</name>
</gene>
<dbReference type="SUPFAM" id="SSF109854">
    <property type="entry name" value="DinB/YfiT-like putative metalloenzymes"/>
    <property type="match status" value="1"/>
</dbReference>
<dbReference type="InterPro" id="IPR024775">
    <property type="entry name" value="DinB-like"/>
</dbReference>
<dbReference type="EMBL" id="JBHSRD010000008">
    <property type="protein sequence ID" value="MFC6009056.1"/>
    <property type="molecule type" value="Genomic_DNA"/>
</dbReference>
<proteinExistence type="predicted"/>
<evidence type="ECO:0000313" key="3">
    <source>
        <dbReference type="Proteomes" id="UP001596189"/>
    </source>
</evidence>
<dbReference type="InterPro" id="IPR034660">
    <property type="entry name" value="DinB/YfiT-like"/>
</dbReference>
<dbReference type="Proteomes" id="UP001596189">
    <property type="component" value="Unassembled WGS sequence"/>
</dbReference>